<feature type="chain" id="PRO_5046517488" evidence="1">
    <location>
        <begin position="20"/>
        <end position="324"/>
    </location>
</feature>
<organism evidence="2 3">
    <name type="scientific">Bizionia hallyeonensis</name>
    <dbReference type="NCBI Taxonomy" id="1123757"/>
    <lineage>
        <taxon>Bacteria</taxon>
        <taxon>Pseudomonadati</taxon>
        <taxon>Bacteroidota</taxon>
        <taxon>Flavobacteriia</taxon>
        <taxon>Flavobacteriales</taxon>
        <taxon>Flavobacteriaceae</taxon>
        <taxon>Bizionia</taxon>
    </lineage>
</organism>
<comment type="caution">
    <text evidence="2">The sequence shown here is derived from an EMBL/GenBank/DDBJ whole genome shotgun (WGS) entry which is preliminary data.</text>
</comment>
<evidence type="ECO:0000256" key="1">
    <source>
        <dbReference type="SAM" id="SignalP"/>
    </source>
</evidence>
<gene>
    <name evidence="2" type="ORF">ACFPH8_06150</name>
</gene>
<reference evidence="3" key="1">
    <citation type="journal article" date="2019" name="Int. J. Syst. Evol. Microbiol.">
        <title>The Global Catalogue of Microorganisms (GCM) 10K type strain sequencing project: providing services to taxonomists for standard genome sequencing and annotation.</title>
        <authorList>
            <consortium name="The Broad Institute Genomics Platform"/>
            <consortium name="The Broad Institute Genome Sequencing Center for Infectious Disease"/>
            <person name="Wu L."/>
            <person name="Ma J."/>
        </authorList>
    </citation>
    <scope>NUCLEOTIDE SEQUENCE [LARGE SCALE GENOMIC DNA]</scope>
    <source>
        <strain evidence="3">JCM 17978</strain>
    </source>
</reference>
<accession>A0ABW0C3W6</accession>
<feature type="signal peptide" evidence="1">
    <location>
        <begin position="1"/>
        <end position="19"/>
    </location>
</feature>
<evidence type="ECO:0000313" key="2">
    <source>
        <dbReference type="EMBL" id="MFC5194904.1"/>
    </source>
</evidence>
<keyword evidence="1" id="KW-0732">Signal</keyword>
<dbReference type="RefSeq" id="WP_376859362.1">
    <property type="nucleotide sequence ID" value="NZ_JBHSLA010000002.1"/>
</dbReference>
<dbReference type="EMBL" id="JBHSLA010000002">
    <property type="protein sequence ID" value="MFC5194904.1"/>
    <property type="molecule type" value="Genomic_DNA"/>
</dbReference>
<dbReference type="Proteomes" id="UP001596162">
    <property type="component" value="Unassembled WGS sequence"/>
</dbReference>
<proteinExistence type="predicted"/>
<protein>
    <submittedName>
        <fullName evidence="2">Uncharacterized protein</fullName>
    </submittedName>
</protein>
<keyword evidence="3" id="KW-1185">Reference proteome</keyword>
<name>A0ABW0C3W6_9FLAO</name>
<sequence length="324" mass="34916">MKTKLSLLVIMFTTIMTFAQNGINYKAVIKDNLGNIVANDLIAIQFTIMDGATTVYQETQTPTTDDNGIIIVNIGEGTPISTAFSTVDWSSSNHFLNVQLNTGGGLIDMGTTAFKPVPYALMAKNVENTIWTKNNSRISYSTGDVGIGINNPINPLSVLQSTGLVNTVRIESLDHPAGKDLLELIVPSGSTSDSQFIEMQNGFDIVAAINSDGSAQFKSVQFEDNTVQTTAAVGPLAYGFVQSSGNVSSGSGNFSATWNTVDNRYEITITGENYFWTLFTTNVTSSSSTVYRERVSSASGKLLIYLYNSAGALIQGNFQFITYK</sequence>
<evidence type="ECO:0000313" key="3">
    <source>
        <dbReference type="Proteomes" id="UP001596162"/>
    </source>
</evidence>